<dbReference type="RefSeq" id="WP_227540836.1">
    <property type="nucleotide sequence ID" value="NZ_CP017802.2"/>
</dbReference>
<dbReference type="PROSITE" id="PS51186">
    <property type="entry name" value="GNAT"/>
    <property type="match status" value="1"/>
</dbReference>
<evidence type="ECO:0000259" key="1">
    <source>
        <dbReference type="PROSITE" id="PS51186"/>
    </source>
</evidence>
<dbReference type="InterPro" id="IPR000182">
    <property type="entry name" value="GNAT_dom"/>
</dbReference>
<dbReference type="CDD" id="cd04301">
    <property type="entry name" value="NAT_SF"/>
    <property type="match status" value="1"/>
</dbReference>
<feature type="domain" description="N-acetyltransferase" evidence="1">
    <location>
        <begin position="5"/>
        <end position="147"/>
    </location>
</feature>
<proteinExistence type="predicted"/>
<accession>A0A9Q9J8Q2</accession>
<gene>
    <name evidence="2" type="ORF">N2J37_15890</name>
</gene>
<dbReference type="GO" id="GO:0016747">
    <property type="term" value="F:acyltransferase activity, transferring groups other than amino-acyl groups"/>
    <property type="evidence" value="ECO:0007669"/>
    <property type="project" value="InterPro"/>
</dbReference>
<reference evidence="2" key="1">
    <citation type="submission" date="2022-09" db="EMBL/GenBank/DDBJ databases">
        <title>Multidrug resistance Raoultella ornithinolytica Strain MQB_Silv_108.</title>
        <authorList>
            <person name="Quintela-Baluja M."/>
        </authorList>
    </citation>
    <scope>NUCLEOTIDE SEQUENCE</scope>
    <source>
        <strain evidence="2">MQB_Silv_108</strain>
    </source>
</reference>
<dbReference type="AlphaFoldDB" id="A0A9Q9J8Q2"/>
<dbReference type="EMBL" id="CP104450">
    <property type="protein sequence ID" value="UXE36046.1"/>
    <property type="molecule type" value="Genomic_DNA"/>
</dbReference>
<protein>
    <submittedName>
        <fullName evidence="2">GNAT family N-acetyltransferase</fullName>
    </submittedName>
</protein>
<evidence type="ECO:0000313" key="3">
    <source>
        <dbReference type="Proteomes" id="UP001064206"/>
    </source>
</evidence>
<evidence type="ECO:0000313" key="2">
    <source>
        <dbReference type="EMBL" id="UXE36046.1"/>
    </source>
</evidence>
<dbReference type="Pfam" id="PF13508">
    <property type="entry name" value="Acetyltransf_7"/>
    <property type="match status" value="1"/>
</dbReference>
<name>A0A9Q9J8Q2_RAOOR</name>
<dbReference type="Gene3D" id="3.40.630.30">
    <property type="match status" value="1"/>
</dbReference>
<sequence length="161" mass="18544">MRLTISVRQATRHDWPALQRLFLLSRCHTFTWLNVTDFRLTDLEKQTEGETIWLAHDPQGELAGFIAVWMPDHFIHHLHVAPARQGCGVGKMLLQALPGWQEHGYRLKCLTRNHRALAFYAASGFVTLGEGISDEGTYHLLERKAAWPQQQAKKMRPQAHR</sequence>
<dbReference type="Proteomes" id="UP001064206">
    <property type="component" value="Chromosome"/>
</dbReference>
<dbReference type="SUPFAM" id="SSF55729">
    <property type="entry name" value="Acyl-CoA N-acyltransferases (Nat)"/>
    <property type="match status" value="1"/>
</dbReference>
<dbReference type="InterPro" id="IPR016181">
    <property type="entry name" value="Acyl_CoA_acyltransferase"/>
</dbReference>
<organism evidence="2 3">
    <name type="scientific">Raoultella ornithinolytica</name>
    <name type="common">Klebsiella ornithinolytica</name>
    <dbReference type="NCBI Taxonomy" id="54291"/>
    <lineage>
        <taxon>Bacteria</taxon>
        <taxon>Pseudomonadati</taxon>
        <taxon>Pseudomonadota</taxon>
        <taxon>Gammaproteobacteria</taxon>
        <taxon>Enterobacterales</taxon>
        <taxon>Enterobacteriaceae</taxon>
        <taxon>Klebsiella/Raoultella group</taxon>
        <taxon>Raoultella</taxon>
    </lineage>
</organism>